<evidence type="ECO:0000313" key="3">
    <source>
        <dbReference type="EMBL" id="NDP47256.1"/>
    </source>
</evidence>
<dbReference type="Proteomes" id="UP000483432">
    <property type="component" value="Unassembled WGS sequence"/>
</dbReference>
<organism evidence="3 4">
    <name type="scientific">Sulfuriferula multivorans</name>
    <dbReference type="NCBI Taxonomy" id="1559896"/>
    <lineage>
        <taxon>Bacteria</taxon>
        <taxon>Pseudomonadati</taxon>
        <taxon>Pseudomonadota</taxon>
        <taxon>Betaproteobacteria</taxon>
        <taxon>Nitrosomonadales</taxon>
        <taxon>Sulfuricellaceae</taxon>
        <taxon>Sulfuriferula</taxon>
    </lineage>
</organism>
<proteinExistence type="inferred from homology"/>
<dbReference type="PROSITE" id="PS51353">
    <property type="entry name" value="ARSC"/>
    <property type="match status" value="1"/>
</dbReference>
<dbReference type="SUPFAM" id="SSF52833">
    <property type="entry name" value="Thioredoxin-like"/>
    <property type="match status" value="1"/>
</dbReference>
<evidence type="ECO:0000256" key="1">
    <source>
        <dbReference type="ARBA" id="ARBA00007198"/>
    </source>
</evidence>
<name>A0A7C9JW88_9PROT</name>
<sequence>MKPHDNLKLFGIPNCTTVKKTRAWLAAHQFEVTFHDFKKQGVDATWLSKAVAQTGWQALVNTRGTTWRKLPDGEKAAVIDETSAIQLMQIQPSVIKRPVLEVDGIFHIGFSEDQYQALFGA</sequence>
<dbReference type="EMBL" id="JAAFGW010000020">
    <property type="protein sequence ID" value="NDP47256.1"/>
    <property type="molecule type" value="Genomic_DNA"/>
</dbReference>
<dbReference type="PANTHER" id="PTHR30041:SF8">
    <property type="entry name" value="PROTEIN YFFB"/>
    <property type="match status" value="1"/>
</dbReference>
<dbReference type="NCBIfam" id="NF008107">
    <property type="entry name" value="PRK10853.1"/>
    <property type="match status" value="1"/>
</dbReference>
<dbReference type="InterPro" id="IPR036249">
    <property type="entry name" value="Thioredoxin-like_sf"/>
</dbReference>
<reference evidence="3 4" key="1">
    <citation type="submission" date="2019-09" db="EMBL/GenBank/DDBJ databases">
        <title>H2 Metabolism Revealed by Metagenomic Analysis in Subglacial Sediment of East Antarctica.</title>
        <authorList>
            <person name="Yang Z."/>
            <person name="Zhang Y."/>
            <person name="Lv Y."/>
            <person name="Yan W."/>
            <person name="Xiao X."/>
            <person name="Sun B."/>
            <person name="Ma H."/>
        </authorList>
    </citation>
    <scope>NUCLEOTIDE SEQUENCE [LARGE SCALE GENOMIC DNA]</scope>
    <source>
        <strain evidence="3">Bin2_2</strain>
    </source>
</reference>
<dbReference type="NCBIfam" id="TIGR01617">
    <property type="entry name" value="arsC_related"/>
    <property type="match status" value="1"/>
</dbReference>
<comment type="similarity">
    <text evidence="1 2">Belongs to the ArsC family.</text>
</comment>
<dbReference type="AlphaFoldDB" id="A0A7C9JW88"/>
<dbReference type="InterPro" id="IPR006504">
    <property type="entry name" value="Tscrpt_reg_Spx/MgsR"/>
</dbReference>
<dbReference type="InterPro" id="IPR006660">
    <property type="entry name" value="Arsenate_reductase-like"/>
</dbReference>
<dbReference type="Gene3D" id="3.40.30.10">
    <property type="entry name" value="Glutaredoxin"/>
    <property type="match status" value="1"/>
</dbReference>
<evidence type="ECO:0000256" key="2">
    <source>
        <dbReference type="PROSITE-ProRule" id="PRU01282"/>
    </source>
</evidence>
<gene>
    <name evidence="3" type="ORF">GZ085_02490</name>
</gene>
<dbReference type="Pfam" id="PF03960">
    <property type="entry name" value="ArsC"/>
    <property type="match status" value="1"/>
</dbReference>
<dbReference type="CDD" id="cd03035">
    <property type="entry name" value="ArsC_Yffb"/>
    <property type="match status" value="1"/>
</dbReference>
<protein>
    <submittedName>
        <fullName evidence="3">ArsC family reductase</fullName>
    </submittedName>
</protein>
<comment type="caution">
    <text evidence="3">The sequence shown here is derived from an EMBL/GenBank/DDBJ whole genome shotgun (WGS) entry which is preliminary data.</text>
</comment>
<dbReference type="PANTHER" id="PTHR30041">
    <property type="entry name" value="ARSENATE REDUCTASE"/>
    <property type="match status" value="1"/>
</dbReference>
<evidence type="ECO:0000313" key="4">
    <source>
        <dbReference type="Proteomes" id="UP000483432"/>
    </source>
</evidence>
<accession>A0A7C9JW88</accession>